<name>A0A7J7RIX8_RHIFE</name>
<evidence type="ECO:0000313" key="1">
    <source>
        <dbReference type="EMBL" id="KAF6276099.1"/>
    </source>
</evidence>
<dbReference type="EMBL" id="JACAGC010000026">
    <property type="protein sequence ID" value="KAF6276099.1"/>
    <property type="molecule type" value="Genomic_DNA"/>
</dbReference>
<accession>A0A7J7RIX8</accession>
<reference evidence="1 2" key="1">
    <citation type="journal article" date="2020" name="Nature">
        <title>Six reference-quality genomes reveal evolution of bat adaptations.</title>
        <authorList>
            <person name="Jebb D."/>
            <person name="Huang Z."/>
            <person name="Pippel M."/>
            <person name="Hughes G.M."/>
            <person name="Lavrichenko K."/>
            <person name="Devanna P."/>
            <person name="Winkler S."/>
            <person name="Jermiin L.S."/>
            <person name="Skirmuntt E.C."/>
            <person name="Katzourakis A."/>
            <person name="Burkitt-Gray L."/>
            <person name="Ray D.A."/>
            <person name="Sullivan K.A.M."/>
            <person name="Roscito J.G."/>
            <person name="Kirilenko B.M."/>
            <person name="Davalos L.M."/>
            <person name="Corthals A.P."/>
            <person name="Power M.L."/>
            <person name="Jones G."/>
            <person name="Ransome R.D."/>
            <person name="Dechmann D.K.N."/>
            <person name="Locatelli A.G."/>
            <person name="Puechmaille S.J."/>
            <person name="Fedrigo O."/>
            <person name="Jarvis E.D."/>
            <person name="Hiller M."/>
            <person name="Vernes S.C."/>
            <person name="Myers E.W."/>
            <person name="Teeling E.C."/>
        </authorList>
    </citation>
    <scope>NUCLEOTIDE SEQUENCE [LARGE SCALE GENOMIC DNA]</scope>
    <source>
        <strain evidence="1">MRhiFer1</strain>
        <tissue evidence="1">Lung</tissue>
    </source>
</reference>
<gene>
    <name evidence="1" type="ORF">mRhiFer1_009451</name>
</gene>
<evidence type="ECO:0000313" key="2">
    <source>
        <dbReference type="Proteomes" id="UP000585614"/>
    </source>
</evidence>
<sequence length="131" mass="15481">MPAVEQAFNRRQFLILVCFHPGKVHALNCNEFSKINVALCLLEATHLSFPNDSQISTHTLNKLLNEVHNYSHWWQWYQRNQENILLGPVSCRLYICRTIVTCRAERDLRHYLTHNLIASDRKKVFFESQIN</sequence>
<proteinExistence type="predicted"/>
<dbReference type="AlphaFoldDB" id="A0A7J7RIX8"/>
<comment type="caution">
    <text evidence="1">The sequence shown here is derived from an EMBL/GenBank/DDBJ whole genome shotgun (WGS) entry which is preliminary data.</text>
</comment>
<dbReference type="Proteomes" id="UP000585614">
    <property type="component" value="Unassembled WGS sequence"/>
</dbReference>
<protein>
    <submittedName>
        <fullName evidence="1">Uncharacterized protein</fullName>
    </submittedName>
</protein>
<organism evidence="1 2">
    <name type="scientific">Rhinolophus ferrumequinum</name>
    <name type="common">Greater horseshoe bat</name>
    <dbReference type="NCBI Taxonomy" id="59479"/>
    <lineage>
        <taxon>Eukaryota</taxon>
        <taxon>Metazoa</taxon>
        <taxon>Chordata</taxon>
        <taxon>Craniata</taxon>
        <taxon>Vertebrata</taxon>
        <taxon>Euteleostomi</taxon>
        <taxon>Mammalia</taxon>
        <taxon>Eutheria</taxon>
        <taxon>Laurasiatheria</taxon>
        <taxon>Chiroptera</taxon>
        <taxon>Yinpterochiroptera</taxon>
        <taxon>Rhinolophoidea</taxon>
        <taxon>Rhinolophidae</taxon>
        <taxon>Rhinolophinae</taxon>
        <taxon>Rhinolophus</taxon>
    </lineage>
</organism>